<dbReference type="Pfam" id="PF13568">
    <property type="entry name" value="OMP_b-brl_2"/>
    <property type="match status" value="1"/>
</dbReference>
<dbReference type="RefSeq" id="WP_013410238.1">
    <property type="nucleotide sequence ID" value="NC_014655.1"/>
</dbReference>
<reference key="1">
    <citation type="submission" date="2010-11" db="EMBL/GenBank/DDBJ databases">
        <title>The complete genome of Leadbetterella byssophila DSM 17132.</title>
        <authorList>
            <consortium name="US DOE Joint Genome Institute (JGI-PGF)"/>
            <person name="Lucas S."/>
            <person name="Copeland A."/>
            <person name="Lapidus A."/>
            <person name="Glavina del Rio T."/>
            <person name="Dalin E."/>
            <person name="Tice H."/>
            <person name="Bruce D."/>
            <person name="Goodwin L."/>
            <person name="Pitluck S."/>
            <person name="Kyrpides N."/>
            <person name="Mavromatis K."/>
            <person name="Ivanova N."/>
            <person name="Teshima H."/>
            <person name="Brettin T."/>
            <person name="Detter J.C."/>
            <person name="Han C."/>
            <person name="Tapia R."/>
            <person name="Land M."/>
            <person name="Hauser L."/>
            <person name="Markowitz V."/>
            <person name="Cheng J.-F."/>
            <person name="Hugenholtz P."/>
            <person name="Woyke T."/>
            <person name="Wu D."/>
            <person name="Tindall B."/>
            <person name="Pomrenke H.G."/>
            <person name="Brambilla E."/>
            <person name="Klenk H.-P."/>
            <person name="Eisen J.A."/>
        </authorList>
    </citation>
    <scope>NUCLEOTIDE SEQUENCE [LARGE SCALE GENOMIC DNA]</scope>
    <source>
        <strain>DSM 17132</strain>
    </source>
</reference>
<organism evidence="3 4">
    <name type="scientific">Leadbetterella byssophila (strain DSM 17132 / JCM 16389 / KACC 11308 / NBRC 106382 / 4M15)</name>
    <dbReference type="NCBI Taxonomy" id="649349"/>
    <lineage>
        <taxon>Bacteria</taxon>
        <taxon>Pseudomonadati</taxon>
        <taxon>Bacteroidota</taxon>
        <taxon>Cytophagia</taxon>
        <taxon>Cytophagales</taxon>
        <taxon>Leadbetterellaceae</taxon>
        <taxon>Leadbetterella</taxon>
    </lineage>
</organism>
<dbReference type="Proteomes" id="UP000007435">
    <property type="component" value="Chromosome"/>
</dbReference>
<dbReference type="eggNOG" id="COG3637">
    <property type="taxonomic scope" value="Bacteria"/>
</dbReference>
<reference evidence="3 4" key="2">
    <citation type="journal article" date="2011" name="Stand. Genomic Sci.">
        <title>Complete genome sequence of Leadbetterella byssophila type strain (4M15).</title>
        <authorList>
            <person name="Abt B."/>
            <person name="Teshima H."/>
            <person name="Lucas S."/>
            <person name="Lapidus A."/>
            <person name="Del Rio T.G."/>
            <person name="Nolan M."/>
            <person name="Tice H."/>
            <person name="Cheng J.F."/>
            <person name="Pitluck S."/>
            <person name="Liolios K."/>
            <person name="Pagani I."/>
            <person name="Ivanova N."/>
            <person name="Mavromatis K."/>
            <person name="Pati A."/>
            <person name="Tapia R."/>
            <person name="Han C."/>
            <person name="Goodwin L."/>
            <person name="Chen A."/>
            <person name="Palaniappan K."/>
            <person name="Land M."/>
            <person name="Hauser L."/>
            <person name="Chang Y.J."/>
            <person name="Jeffries C.D."/>
            <person name="Rohde M."/>
            <person name="Goker M."/>
            <person name="Tindall B.J."/>
            <person name="Detter J.C."/>
            <person name="Woyke T."/>
            <person name="Bristow J."/>
            <person name="Eisen J.A."/>
            <person name="Markowitz V."/>
            <person name="Hugenholtz P."/>
            <person name="Klenk H.P."/>
            <person name="Kyrpides N.C."/>
        </authorList>
    </citation>
    <scope>NUCLEOTIDE SEQUENCE [LARGE SCALE GENOMIC DNA]</scope>
    <source>
        <strain evidence="4">DSM 17132 / JCM 16389 / KACC 11308 / NBRC 106382 / 4M15</strain>
    </source>
</reference>
<sequence length="212" mass="24022">MHIARVLVLLLLTLPAAAQIEPRLFEFGPKLGLNLSNVSPSDTVTYSKKPTFGVQAGFFTRLNVGKFSLQPEFIYQAKGTSMSRPISAKHTYRYFSTPVLLGYTAIKHVYFEVGYERNWALNRMETIPTLNKPYGPGKKDDQSLIIGARVNLLDMFSLFSLNLRYVHGLNNVSELKSGNIPLEFANRSIQISATYTFSEQYLWNKKFGVKKK</sequence>
<protein>
    <recommendedName>
        <fullName evidence="2">Outer membrane protein beta-barrel domain-containing protein</fullName>
    </recommendedName>
</protein>
<feature type="signal peptide" evidence="1">
    <location>
        <begin position="1"/>
        <end position="18"/>
    </location>
</feature>
<keyword evidence="4" id="KW-1185">Reference proteome</keyword>
<dbReference type="OrthoDB" id="946335at2"/>
<dbReference type="EMBL" id="CP002305">
    <property type="protein sequence ID" value="ADQ19217.1"/>
    <property type="molecule type" value="Genomic_DNA"/>
</dbReference>
<name>E4RZS5_LEAB4</name>
<evidence type="ECO:0000313" key="4">
    <source>
        <dbReference type="Proteomes" id="UP000007435"/>
    </source>
</evidence>
<dbReference type="AlphaFoldDB" id="E4RZS5"/>
<evidence type="ECO:0000256" key="1">
    <source>
        <dbReference type="SAM" id="SignalP"/>
    </source>
</evidence>
<evidence type="ECO:0000259" key="2">
    <source>
        <dbReference type="Pfam" id="PF13568"/>
    </source>
</evidence>
<feature type="domain" description="Outer membrane protein beta-barrel" evidence="2">
    <location>
        <begin position="18"/>
        <end position="173"/>
    </location>
</feature>
<dbReference type="InterPro" id="IPR025665">
    <property type="entry name" value="Beta-barrel_OMP_2"/>
</dbReference>
<dbReference type="STRING" id="649349.Lbys_3569"/>
<dbReference type="HOGENOM" id="CLU_1259789_0_0_10"/>
<keyword evidence="1" id="KW-0732">Signal</keyword>
<gene>
    <name evidence="3" type="ordered locus">Lbys_3569</name>
</gene>
<evidence type="ECO:0000313" key="3">
    <source>
        <dbReference type="EMBL" id="ADQ19217.1"/>
    </source>
</evidence>
<proteinExistence type="predicted"/>
<feature type="chain" id="PRO_5003188592" description="Outer membrane protein beta-barrel domain-containing protein" evidence="1">
    <location>
        <begin position="19"/>
        <end position="212"/>
    </location>
</feature>
<dbReference type="KEGG" id="lby:Lbys_3569"/>
<accession>E4RZS5</accession>